<evidence type="ECO:0000256" key="1">
    <source>
        <dbReference type="SAM" id="MobiDB-lite"/>
    </source>
</evidence>
<feature type="region of interest" description="Disordered" evidence="1">
    <location>
        <begin position="1"/>
        <end position="84"/>
    </location>
</feature>
<dbReference type="EMBL" id="OZ037954">
    <property type="protein sequence ID" value="CAL1698964.1"/>
    <property type="molecule type" value="Genomic_DNA"/>
</dbReference>
<organism evidence="2 3">
    <name type="scientific">Somion occarium</name>
    <dbReference type="NCBI Taxonomy" id="3059160"/>
    <lineage>
        <taxon>Eukaryota</taxon>
        <taxon>Fungi</taxon>
        <taxon>Dikarya</taxon>
        <taxon>Basidiomycota</taxon>
        <taxon>Agaricomycotina</taxon>
        <taxon>Agaricomycetes</taxon>
        <taxon>Polyporales</taxon>
        <taxon>Cerrenaceae</taxon>
        <taxon>Somion</taxon>
    </lineage>
</organism>
<proteinExistence type="predicted"/>
<sequence>MYVPGLSPLGQRLFPRKGGGGKGGGGGGGGKSGGSSGKGSSSSSGKSSNSNGSKGSKGSSGGSSGASRTPVSVSGKSPKSGSTVSAYGAGGGAISKIPSGQAFAGRSVGGGSRDQVYGSRTYGSGYPSTYSPVGRGVGGLGFPFYFWPVVWGGGLGYGGAYLYNHEFGNSDNPDRPGGPMTVAQINSNSMNSTFHVLSDNTTVAALITAISSNCTIASNSSTAPSVLNSSDPFAPRPEQVVQYYRASSVALTLEGYNDTTALQENSTDPDVPIPSWVDGTLLDCLNQTIGAAVPLVDAATTTAPVTAGTLLHSPALSLLVLVWLSCFFTNLF</sequence>
<reference evidence="3" key="1">
    <citation type="submission" date="2024-04" db="EMBL/GenBank/DDBJ databases">
        <authorList>
            <person name="Shaw F."/>
            <person name="Minotto A."/>
        </authorList>
    </citation>
    <scope>NUCLEOTIDE SEQUENCE [LARGE SCALE GENOMIC DNA]</scope>
</reference>
<gene>
    <name evidence="2" type="ORF">GFSPODELE1_LOCUS2427</name>
</gene>
<feature type="compositionally biased region" description="Low complexity" evidence="1">
    <location>
        <begin position="69"/>
        <end position="84"/>
    </location>
</feature>
<accession>A0ABP1CWU6</accession>
<feature type="compositionally biased region" description="Low complexity" evidence="1">
    <location>
        <begin position="38"/>
        <end position="57"/>
    </location>
</feature>
<protein>
    <submittedName>
        <fullName evidence="2">Uncharacterized protein</fullName>
    </submittedName>
</protein>
<dbReference type="Proteomes" id="UP001497453">
    <property type="component" value="Chromosome 11"/>
</dbReference>
<evidence type="ECO:0000313" key="3">
    <source>
        <dbReference type="Proteomes" id="UP001497453"/>
    </source>
</evidence>
<feature type="compositionally biased region" description="Gly residues" evidence="1">
    <location>
        <begin position="17"/>
        <end position="37"/>
    </location>
</feature>
<name>A0ABP1CWU6_9APHY</name>
<keyword evidence="3" id="KW-1185">Reference proteome</keyword>
<evidence type="ECO:0000313" key="2">
    <source>
        <dbReference type="EMBL" id="CAL1698964.1"/>
    </source>
</evidence>